<dbReference type="GO" id="GO:0009055">
    <property type="term" value="F:electron transfer activity"/>
    <property type="evidence" value="ECO:0007669"/>
    <property type="project" value="TreeGrafter"/>
</dbReference>
<evidence type="ECO:0000259" key="2">
    <source>
        <dbReference type="Pfam" id="PF02525"/>
    </source>
</evidence>
<evidence type="ECO:0000313" key="3">
    <source>
        <dbReference type="EMBL" id="NLR89867.1"/>
    </source>
</evidence>
<keyword evidence="1" id="KW-0560">Oxidoreductase</keyword>
<dbReference type="InterPro" id="IPR046980">
    <property type="entry name" value="KefG/KefF"/>
</dbReference>
<comment type="caution">
    <text evidence="3">The sequence shown here is derived from an EMBL/GenBank/DDBJ whole genome shotgun (WGS) entry which is preliminary data.</text>
</comment>
<keyword evidence="4" id="KW-1185">Reference proteome</keyword>
<dbReference type="PANTHER" id="PTHR47307:SF1">
    <property type="entry name" value="GLUTATHIONE-REGULATED POTASSIUM-EFFLUX SYSTEM ANCILLARY PROTEIN KEFG"/>
    <property type="match status" value="1"/>
</dbReference>
<dbReference type="RefSeq" id="WP_168880551.1">
    <property type="nucleotide sequence ID" value="NZ_JABAIL010000001.1"/>
</dbReference>
<reference evidence="3 4" key="1">
    <citation type="submission" date="2020-04" db="EMBL/GenBank/DDBJ databases">
        <title>Flammeovirga sp. SR4, a novel species isolated from seawater.</title>
        <authorList>
            <person name="Wang X."/>
        </authorList>
    </citation>
    <scope>NUCLEOTIDE SEQUENCE [LARGE SCALE GENOMIC DNA]</scope>
    <source>
        <strain evidence="3 4">SR4</strain>
    </source>
</reference>
<dbReference type="PANTHER" id="PTHR47307">
    <property type="entry name" value="GLUTATHIONE-REGULATED POTASSIUM-EFFLUX SYSTEM ANCILLARY PROTEIN KEFG"/>
    <property type="match status" value="1"/>
</dbReference>
<gene>
    <name evidence="3" type="ORF">HGP29_01560</name>
</gene>
<dbReference type="InterPro" id="IPR029039">
    <property type="entry name" value="Flavoprotein-like_sf"/>
</dbReference>
<name>A0A7X8XTY9_9BACT</name>
<proteinExistence type="predicted"/>
<sequence length="185" mass="21578">MKKTLVILAHPNFEHSIANKKIISELEKNIENIEVRDIHALYPDYKIDVEAEQKALLESDNVIFQYPFYWYNMPAILKKWFDDVFTYGFAYGAGGDKLKGKNFQLSFTVGAKEEAYSPLGSNHFKVDRFLIPMEQTAYLTKMEFQKPMYAFGCVYVKDVYNSPEEVEKNAAEYSVKLIEKIYSYK</sequence>
<dbReference type="Pfam" id="PF02525">
    <property type="entry name" value="Flavodoxin_2"/>
    <property type="match status" value="1"/>
</dbReference>
<protein>
    <submittedName>
        <fullName evidence="3">NAD(P)H-dependent oxidoreductase</fullName>
    </submittedName>
</protein>
<dbReference type="GO" id="GO:0003955">
    <property type="term" value="F:NAD(P)H dehydrogenase (quinone) activity"/>
    <property type="evidence" value="ECO:0007669"/>
    <property type="project" value="TreeGrafter"/>
</dbReference>
<dbReference type="Gene3D" id="3.40.50.360">
    <property type="match status" value="1"/>
</dbReference>
<organism evidence="3 4">
    <name type="scientific">Flammeovirga agarivorans</name>
    <dbReference type="NCBI Taxonomy" id="2726742"/>
    <lineage>
        <taxon>Bacteria</taxon>
        <taxon>Pseudomonadati</taxon>
        <taxon>Bacteroidota</taxon>
        <taxon>Cytophagia</taxon>
        <taxon>Cytophagales</taxon>
        <taxon>Flammeovirgaceae</taxon>
        <taxon>Flammeovirga</taxon>
    </lineage>
</organism>
<dbReference type="SUPFAM" id="SSF52218">
    <property type="entry name" value="Flavoproteins"/>
    <property type="match status" value="1"/>
</dbReference>
<evidence type="ECO:0000313" key="4">
    <source>
        <dbReference type="Proteomes" id="UP000585050"/>
    </source>
</evidence>
<dbReference type="Proteomes" id="UP000585050">
    <property type="component" value="Unassembled WGS sequence"/>
</dbReference>
<dbReference type="EMBL" id="JABAIL010000001">
    <property type="protein sequence ID" value="NLR89867.1"/>
    <property type="molecule type" value="Genomic_DNA"/>
</dbReference>
<evidence type="ECO:0000256" key="1">
    <source>
        <dbReference type="ARBA" id="ARBA00023002"/>
    </source>
</evidence>
<dbReference type="AlphaFoldDB" id="A0A7X8XTY9"/>
<dbReference type="InterPro" id="IPR003680">
    <property type="entry name" value="Flavodoxin_fold"/>
</dbReference>
<accession>A0A7X8XTY9</accession>
<dbReference type="GO" id="GO:0010181">
    <property type="term" value="F:FMN binding"/>
    <property type="evidence" value="ECO:0007669"/>
    <property type="project" value="TreeGrafter"/>
</dbReference>
<feature type="domain" description="Flavodoxin-like fold" evidence="2">
    <location>
        <begin position="2"/>
        <end position="173"/>
    </location>
</feature>